<feature type="non-terminal residue" evidence="2">
    <location>
        <position position="1"/>
    </location>
</feature>
<dbReference type="EMBL" id="SJOL01003206">
    <property type="protein sequence ID" value="TGZ72895.1"/>
    <property type="molecule type" value="Genomic_DNA"/>
</dbReference>
<protein>
    <recommendedName>
        <fullName evidence="1">Apple domain-containing protein</fullName>
    </recommendedName>
</protein>
<proteinExistence type="predicted"/>
<evidence type="ECO:0000259" key="1">
    <source>
        <dbReference type="PROSITE" id="PS50948"/>
    </source>
</evidence>
<dbReference type="InterPro" id="IPR003609">
    <property type="entry name" value="Pan_app"/>
</dbReference>
<accession>A0A4S2M907</accession>
<sequence length="130" mass="14967">KRGQSQTCFTLIGQLKNNFYGCIYLTIETFRLQINMFQCPSFGKPLLILIYVYFELALQKAPFADEQSLRCMPLKVSHIGRKSCRAGYVQWTPQKNMILDTHYVMADTYPIAECAELCADTSSCVAFDWR</sequence>
<dbReference type="Proteomes" id="UP000308267">
    <property type="component" value="Unassembled WGS sequence"/>
</dbReference>
<gene>
    <name evidence="2" type="ORF">CRM22_001809</name>
</gene>
<comment type="caution">
    <text evidence="2">The sequence shown here is derived from an EMBL/GenBank/DDBJ whole genome shotgun (WGS) entry which is preliminary data.</text>
</comment>
<keyword evidence="3" id="KW-1185">Reference proteome</keyword>
<dbReference type="PROSITE" id="PS50948">
    <property type="entry name" value="PAN"/>
    <property type="match status" value="1"/>
</dbReference>
<dbReference type="OrthoDB" id="6324440at2759"/>
<evidence type="ECO:0000313" key="2">
    <source>
        <dbReference type="EMBL" id="TGZ72895.1"/>
    </source>
</evidence>
<organism evidence="2 3">
    <name type="scientific">Opisthorchis felineus</name>
    <dbReference type="NCBI Taxonomy" id="147828"/>
    <lineage>
        <taxon>Eukaryota</taxon>
        <taxon>Metazoa</taxon>
        <taxon>Spiralia</taxon>
        <taxon>Lophotrochozoa</taxon>
        <taxon>Platyhelminthes</taxon>
        <taxon>Trematoda</taxon>
        <taxon>Digenea</taxon>
        <taxon>Opisthorchiida</taxon>
        <taxon>Opisthorchiata</taxon>
        <taxon>Opisthorchiidae</taxon>
        <taxon>Opisthorchis</taxon>
    </lineage>
</organism>
<name>A0A4S2M907_OPIFE</name>
<dbReference type="AlphaFoldDB" id="A0A4S2M907"/>
<feature type="non-terminal residue" evidence="2">
    <location>
        <position position="130"/>
    </location>
</feature>
<feature type="domain" description="Apple" evidence="1">
    <location>
        <begin position="84"/>
        <end position="130"/>
    </location>
</feature>
<evidence type="ECO:0000313" key="3">
    <source>
        <dbReference type="Proteomes" id="UP000308267"/>
    </source>
</evidence>
<reference evidence="2 3" key="1">
    <citation type="journal article" date="2019" name="BMC Genomics">
        <title>New insights from Opisthorchis felineus genome: update on genomics of the epidemiologically important liver flukes.</title>
        <authorList>
            <person name="Ershov N.I."/>
            <person name="Mordvinov V.A."/>
            <person name="Prokhortchouk E.B."/>
            <person name="Pakharukova M.Y."/>
            <person name="Gunbin K.V."/>
            <person name="Ustyantsev K."/>
            <person name="Genaev M.A."/>
            <person name="Blinov A.G."/>
            <person name="Mazur A."/>
            <person name="Boulygina E."/>
            <person name="Tsygankova S."/>
            <person name="Khrameeva E."/>
            <person name="Chekanov N."/>
            <person name="Fan G."/>
            <person name="Xiao A."/>
            <person name="Zhang H."/>
            <person name="Xu X."/>
            <person name="Yang H."/>
            <person name="Solovyev V."/>
            <person name="Lee S.M."/>
            <person name="Liu X."/>
            <person name="Afonnikov D.A."/>
            <person name="Skryabin K.G."/>
        </authorList>
    </citation>
    <scope>NUCLEOTIDE SEQUENCE [LARGE SCALE GENOMIC DNA]</scope>
    <source>
        <strain evidence="2">AK-0245</strain>
        <tissue evidence="2">Whole organism</tissue>
    </source>
</reference>